<feature type="domain" description="H-type lectin" evidence="1">
    <location>
        <begin position="35"/>
        <end position="100"/>
    </location>
</feature>
<reference evidence="3" key="1">
    <citation type="journal article" date="2019" name="Int. J. Syst. Evol. Microbiol.">
        <title>The Global Catalogue of Microorganisms (GCM) 10K type strain sequencing project: providing services to taxonomists for standard genome sequencing and annotation.</title>
        <authorList>
            <consortium name="The Broad Institute Genomics Platform"/>
            <consortium name="The Broad Institute Genome Sequencing Center for Infectious Disease"/>
            <person name="Wu L."/>
            <person name="Ma J."/>
        </authorList>
    </citation>
    <scope>NUCLEOTIDE SEQUENCE [LARGE SCALE GENOMIC DNA]</scope>
    <source>
        <strain evidence="3">IBRC-M 10908</strain>
    </source>
</reference>
<dbReference type="RefSeq" id="WP_380619695.1">
    <property type="nucleotide sequence ID" value="NZ_JBHSDK010000012.1"/>
</dbReference>
<evidence type="ECO:0000259" key="1">
    <source>
        <dbReference type="Pfam" id="PF09458"/>
    </source>
</evidence>
<proteinExistence type="predicted"/>
<dbReference type="InterPro" id="IPR019019">
    <property type="entry name" value="H-type_lectin_domain"/>
</dbReference>
<dbReference type="Proteomes" id="UP001595823">
    <property type="component" value="Unassembled WGS sequence"/>
</dbReference>
<name>A0ABV8TWP9_9ACTN</name>
<gene>
    <name evidence="2" type="ORF">ACFPET_08415</name>
</gene>
<dbReference type="EMBL" id="JBHSDK010000012">
    <property type="protein sequence ID" value="MFC4335219.1"/>
    <property type="molecule type" value="Genomic_DNA"/>
</dbReference>
<dbReference type="Pfam" id="PF09458">
    <property type="entry name" value="H_lectin"/>
    <property type="match status" value="1"/>
</dbReference>
<protein>
    <submittedName>
        <fullName evidence="2">H-type lectin domain-containing protein</fullName>
    </submittedName>
</protein>
<dbReference type="InterPro" id="IPR037221">
    <property type="entry name" value="H-type_lectin_dom_sf"/>
</dbReference>
<dbReference type="Gene3D" id="2.60.40.2080">
    <property type="match status" value="1"/>
</dbReference>
<dbReference type="SUPFAM" id="SSF141086">
    <property type="entry name" value="Agglutinin HPA-like"/>
    <property type="match status" value="1"/>
</dbReference>
<evidence type="ECO:0000313" key="2">
    <source>
        <dbReference type="EMBL" id="MFC4335219.1"/>
    </source>
</evidence>
<evidence type="ECO:0000313" key="3">
    <source>
        <dbReference type="Proteomes" id="UP001595823"/>
    </source>
</evidence>
<sequence length="103" mass="10944">MAIQPGAIIRVSDIDTLVQTGSELISFSNKDNHTHAVDFPADFAGPPVVTTNIDSGSGPTARWISRAINISPTGFTIFVFASTSGASTSWSDIQVSWTATYRP</sequence>
<organism evidence="2 3">
    <name type="scientific">Salininema proteolyticum</name>
    <dbReference type="NCBI Taxonomy" id="1607685"/>
    <lineage>
        <taxon>Bacteria</taxon>
        <taxon>Bacillati</taxon>
        <taxon>Actinomycetota</taxon>
        <taxon>Actinomycetes</taxon>
        <taxon>Glycomycetales</taxon>
        <taxon>Glycomycetaceae</taxon>
        <taxon>Salininema</taxon>
    </lineage>
</organism>
<comment type="caution">
    <text evidence="2">The sequence shown here is derived from an EMBL/GenBank/DDBJ whole genome shotgun (WGS) entry which is preliminary data.</text>
</comment>
<keyword evidence="3" id="KW-1185">Reference proteome</keyword>
<accession>A0ABV8TWP9</accession>